<evidence type="ECO:0000256" key="1">
    <source>
        <dbReference type="ARBA" id="ARBA00005953"/>
    </source>
</evidence>
<dbReference type="Gene3D" id="3.10.129.10">
    <property type="entry name" value="Hotdog Thioesterase"/>
    <property type="match status" value="1"/>
</dbReference>
<keyword evidence="4" id="KW-1185">Reference proteome</keyword>
<dbReference type="PANTHER" id="PTHR31793:SF27">
    <property type="entry name" value="NOVEL THIOESTERASE SUPERFAMILY DOMAIN AND SAPOSIN A-TYPE DOMAIN CONTAINING PROTEIN (0610012H03RIK)"/>
    <property type="match status" value="1"/>
</dbReference>
<organism evidence="3 4">
    <name type="scientific">Shewanella surugensis</name>
    <dbReference type="NCBI Taxonomy" id="212020"/>
    <lineage>
        <taxon>Bacteria</taxon>
        <taxon>Pseudomonadati</taxon>
        <taxon>Pseudomonadota</taxon>
        <taxon>Gammaproteobacteria</taxon>
        <taxon>Alteromonadales</taxon>
        <taxon>Shewanellaceae</taxon>
        <taxon>Shewanella</taxon>
    </lineage>
</organism>
<dbReference type="InterPro" id="IPR029069">
    <property type="entry name" value="HotDog_dom_sf"/>
</dbReference>
<protein>
    <submittedName>
        <fullName evidence="3">Acyl-CoA thioesterase</fullName>
    </submittedName>
</protein>
<dbReference type="InterPro" id="IPR006684">
    <property type="entry name" value="YbgC/YbaW"/>
</dbReference>
<keyword evidence="2" id="KW-0378">Hydrolase</keyword>
<dbReference type="CDD" id="cd00586">
    <property type="entry name" value="4HBT"/>
    <property type="match status" value="1"/>
</dbReference>
<dbReference type="InterPro" id="IPR050563">
    <property type="entry name" value="4-hydroxybenzoyl-CoA_TE"/>
</dbReference>
<name>A0ABT0LHV0_9GAMM</name>
<proteinExistence type="inferred from homology"/>
<reference evidence="3 4" key="1">
    <citation type="submission" date="2022-01" db="EMBL/GenBank/DDBJ databases">
        <title>Whole genome-based taxonomy of the Shewanellaceae.</title>
        <authorList>
            <person name="Martin-Rodriguez A.J."/>
        </authorList>
    </citation>
    <scope>NUCLEOTIDE SEQUENCE [LARGE SCALE GENOMIC DNA]</scope>
    <source>
        <strain evidence="3 4">DSM 17177</strain>
    </source>
</reference>
<evidence type="ECO:0000256" key="2">
    <source>
        <dbReference type="ARBA" id="ARBA00022801"/>
    </source>
</evidence>
<dbReference type="RefSeq" id="WP_248942684.1">
    <property type="nucleotide sequence ID" value="NZ_JAKIKS010000143.1"/>
</dbReference>
<comment type="similarity">
    <text evidence="1">Belongs to the 4-hydroxybenzoyl-CoA thioesterase family.</text>
</comment>
<evidence type="ECO:0000313" key="3">
    <source>
        <dbReference type="EMBL" id="MCL1127291.1"/>
    </source>
</evidence>
<dbReference type="PIRSF" id="PIRSF003230">
    <property type="entry name" value="YbgC"/>
    <property type="match status" value="1"/>
</dbReference>
<accession>A0ABT0LHV0</accession>
<gene>
    <name evidence="3" type="ORF">L2764_23140</name>
</gene>
<dbReference type="EMBL" id="JAKIKS010000143">
    <property type="protein sequence ID" value="MCL1127291.1"/>
    <property type="molecule type" value="Genomic_DNA"/>
</dbReference>
<dbReference type="SUPFAM" id="SSF54637">
    <property type="entry name" value="Thioesterase/thiol ester dehydrase-isomerase"/>
    <property type="match status" value="1"/>
</dbReference>
<dbReference type="Pfam" id="PF13279">
    <property type="entry name" value="4HBT_2"/>
    <property type="match status" value="1"/>
</dbReference>
<evidence type="ECO:0000313" key="4">
    <source>
        <dbReference type="Proteomes" id="UP001203423"/>
    </source>
</evidence>
<comment type="caution">
    <text evidence="3">The sequence shown here is derived from an EMBL/GenBank/DDBJ whole genome shotgun (WGS) entry which is preliminary data.</text>
</comment>
<dbReference type="PANTHER" id="PTHR31793">
    <property type="entry name" value="4-HYDROXYBENZOYL-COA THIOESTERASE FAMILY MEMBER"/>
    <property type="match status" value="1"/>
</dbReference>
<dbReference type="NCBIfam" id="TIGR00051">
    <property type="entry name" value="YbgC/FadM family acyl-CoA thioesterase"/>
    <property type="match status" value="1"/>
</dbReference>
<dbReference type="Proteomes" id="UP001203423">
    <property type="component" value="Unassembled WGS sequence"/>
</dbReference>
<sequence length="134" mass="15392">MMSGKKSIWHGQVRDYELDSQGIVNNANYLHYFEHARHVALSKTLGINFIAYQQQGIDFVMSEVCIKYHASLYSEDLFSVETTFNIQGRLRIIAEQKIFIENKLIVDAQTTIVCINRDKGKPVMPTEVFDAMKS</sequence>